<dbReference type="AlphaFoldDB" id="A0AAU9WNP2"/>
<keyword evidence="8" id="KW-0407">Ion channel</keyword>
<comment type="similarity">
    <text evidence="2">Belongs to the CALHM family.</text>
</comment>
<sequence>KFIRKNVKTLLNLGLSGSVVAINAKVKSELFDCPVENHQQYGYLYLIAPCVILYFVNLLVVAKKLTPHGFLQTIKEKLQKETKFAVFRNVILPSVSRAFAAPLAWLIVSLAQGDYYICATVRPGPEKRYNLNEDEKQDLAARIAASKSTSQIVAWFLLGVAVLWTF</sequence>
<evidence type="ECO:0000256" key="7">
    <source>
        <dbReference type="ARBA" id="ARBA00023136"/>
    </source>
</evidence>
<comment type="caution">
    <text evidence="10">The sequence shown here is derived from an EMBL/GenBank/DDBJ whole genome shotgun (WGS) entry which is preliminary data.</text>
</comment>
<keyword evidence="7 9" id="KW-0472">Membrane</keyword>
<dbReference type="Pfam" id="PF14798">
    <property type="entry name" value="Ca_hom_mod"/>
    <property type="match status" value="1"/>
</dbReference>
<accession>A0AAU9WNP2</accession>
<keyword evidence="4 9" id="KW-0812">Transmembrane</keyword>
<evidence type="ECO:0000256" key="3">
    <source>
        <dbReference type="ARBA" id="ARBA00022448"/>
    </source>
</evidence>
<dbReference type="EMBL" id="CALNXJ010000017">
    <property type="protein sequence ID" value="CAH3120025.1"/>
    <property type="molecule type" value="Genomic_DNA"/>
</dbReference>
<keyword evidence="6" id="KW-0406">Ion transport</keyword>
<evidence type="ECO:0000256" key="1">
    <source>
        <dbReference type="ARBA" id="ARBA00004141"/>
    </source>
</evidence>
<evidence type="ECO:0000256" key="8">
    <source>
        <dbReference type="ARBA" id="ARBA00023303"/>
    </source>
</evidence>
<comment type="subcellular location">
    <subcellularLocation>
        <location evidence="1">Membrane</location>
        <topology evidence="1">Multi-pass membrane protein</topology>
    </subcellularLocation>
</comment>
<dbReference type="Proteomes" id="UP001159428">
    <property type="component" value="Unassembled WGS sequence"/>
</dbReference>
<evidence type="ECO:0000256" key="4">
    <source>
        <dbReference type="ARBA" id="ARBA00022692"/>
    </source>
</evidence>
<protein>
    <submittedName>
        <fullName evidence="10">Uncharacterized protein</fullName>
    </submittedName>
</protein>
<dbReference type="PANTHER" id="PTHR32261">
    <property type="entry name" value="CALCIUM HOMEOSTASIS MODULATOR PROTEIN"/>
    <property type="match status" value="1"/>
</dbReference>
<reference evidence="10 11" key="1">
    <citation type="submission" date="2022-05" db="EMBL/GenBank/DDBJ databases">
        <authorList>
            <consortium name="Genoscope - CEA"/>
            <person name="William W."/>
        </authorList>
    </citation>
    <scope>NUCLEOTIDE SEQUENCE [LARGE SCALE GENOMIC DNA]</scope>
</reference>
<dbReference type="GO" id="GO:0005886">
    <property type="term" value="C:plasma membrane"/>
    <property type="evidence" value="ECO:0007669"/>
    <property type="project" value="TreeGrafter"/>
</dbReference>
<organism evidence="10 11">
    <name type="scientific">Pocillopora meandrina</name>
    <dbReference type="NCBI Taxonomy" id="46732"/>
    <lineage>
        <taxon>Eukaryota</taxon>
        <taxon>Metazoa</taxon>
        <taxon>Cnidaria</taxon>
        <taxon>Anthozoa</taxon>
        <taxon>Hexacorallia</taxon>
        <taxon>Scleractinia</taxon>
        <taxon>Astrocoeniina</taxon>
        <taxon>Pocilloporidae</taxon>
        <taxon>Pocillopora</taxon>
    </lineage>
</organism>
<dbReference type="GO" id="GO:0005261">
    <property type="term" value="F:monoatomic cation channel activity"/>
    <property type="evidence" value="ECO:0007669"/>
    <property type="project" value="TreeGrafter"/>
</dbReference>
<evidence type="ECO:0000313" key="11">
    <source>
        <dbReference type="Proteomes" id="UP001159428"/>
    </source>
</evidence>
<evidence type="ECO:0000256" key="5">
    <source>
        <dbReference type="ARBA" id="ARBA00022989"/>
    </source>
</evidence>
<dbReference type="PANTHER" id="PTHR32261:SF1">
    <property type="entry name" value="CALCIUM HOMEOSTASIS MODULATOR PROTEIN"/>
    <property type="match status" value="1"/>
</dbReference>
<proteinExistence type="inferred from homology"/>
<keyword evidence="3" id="KW-0813">Transport</keyword>
<feature type="non-terminal residue" evidence="10">
    <location>
        <position position="166"/>
    </location>
</feature>
<evidence type="ECO:0000256" key="2">
    <source>
        <dbReference type="ARBA" id="ARBA00008497"/>
    </source>
</evidence>
<name>A0AAU9WNP2_9CNID</name>
<dbReference type="InterPro" id="IPR029569">
    <property type="entry name" value="CALHM"/>
</dbReference>
<feature type="non-terminal residue" evidence="10">
    <location>
        <position position="1"/>
    </location>
</feature>
<keyword evidence="5 9" id="KW-1133">Transmembrane helix</keyword>
<keyword evidence="11" id="KW-1185">Reference proteome</keyword>
<evidence type="ECO:0000313" key="10">
    <source>
        <dbReference type="EMBL" id="CAH3120025.1"/>
    </source>
</evidence>
<evidence type="ECO:0000256" key="9">
    <source>
        <dbReference type="SAM" id="Phobius"/>
    </source>
</evidence>
<feature type="transmembrane region" description="Helical" evidence="9">
    <location>
        <begin position="40"/>
        <end position="62"/>
    </location>
</feature>
<gene>
    <name evidence="10" type="ORF">PMEA_00008053</name>
</gene>
<dbReference type="GO" id="GO:1904669">
    <property type="term" value="P:ATP export"/>
    <property type="evidence" value="ECO:0007669"/>
    <property type="project" value="UniProtKB-ARBA"/>
</dbReference>
<evidence type="ECO:0000256" key="6">
    <source>
        <dbReference type="ARBA" id="ARBA00023065"/>
    </source>
</evidence>